<feature type="domain" description="Pyruvate phosphate dikinase AMP/ATP-binding" evidence="4">
    <location>
        <begin position="17"/>
        <end position="314"/>
    </location>
</feature>
<dbReference type="FunFam" id="3.30.1490.20:FF:000010">
    <property type="entry name" value="Phosphoenolpyruvate synthase"/>
    <property type="match status" value="1"/>
</dbReference>
<dbReference type="NCBIfam" id="NF004878">
    <property type="entry name" value="PRK06241.1-3"/>
    <property type="match status" value="1"/>
</dbReference>
<dbReference type="InterPro" id="IPR008279">
    <property type="entry name" value="PEP-util_enz_mobile_dom"/>
</dbReference>
<dbReference type="Gene3D" id="3.30.1490.20">
    <property type="entry name" value="ATP-grasp fold, A domain"/>
    <property type="match status" value="1"/>
</dbReference>
<dbReference type="SUPFAM" id="SSF56059">
    <property type="entry name" value="Glutathione synthetase ATP-binding domain-like"/>
    <property type="match status" value="1"/>
</dbReference>
<reference evidence="5 6" key="1">
    <citation type="submission" date="2020-07" db="EMBL/GenBank/DDBJ databases">
        <authorList>
            <person name="Feng H."/>
        </authorList>
    </citation>
    <scope>NUCLEOTIDE SEQUENCE [LARGE SCALE GENOMIC DNA]</scope>
    <source>
        <strain evidence="6">s-10</strain>
    </source>
</reference>
<dbReference type="GO" id="GO:0005524">
    <property type="term" value="F:ATP binding"/>
    <property type="evidence" value="ECO:0007669"/>
    <property type="project" value="UniProtKB-KW"/>
</dbReference>
<proteinExistence type="predicted"/>
<dbReference type="EMBL" id="JACEIQ010000013">
    <property type="protein sequence ID" value="MBA4495198.1"/>
    <property type="molecule type" value="Genomic_DNA"/>
</dbReference>
<dbReference type="Gene3D" id="3.30.470.20">
    <property type="entry name" value="ATP-grasp fold, B domain"/>
    <property type="match status" value="1"/>
</dbReference>
<organism evidence="5 6">
    <name type="scientific">Paenactinomyces guangxiensis</name>
    <dbReference type="NCBI Taxonomy" id="1490290"/>
    <lineage>
        <taxon>Bacteria</taxon>
        <taxon>Bacillati</taxon>
        <taxon>Bacillota</taxon>
        <taxon>Bacilli</taxon>
        <taxon>Bacillales</taxon>
        <taxon>Thermoactinomycetaceae</taxon>
        <taxon>Paenactinomyces</taxon>
    </lineage>
</organism>
<keyword evidence="2" id="KW-0067">ATP-binding</keyword>
<dbReference type="InterPro" id="IPR051549">
    <property type="entry name" value="PEP_Utilizing_Enz"/>
</dbReference>
<dbReference type="Pfam" id="PF00391">
    <property type="entry name" value="PEP-utilizers"/>
    <property type="match status" value="1"/>
</dbReference>
<dbReference type="SUPFAM" id="SSF52009">
    <property type="entry name" value="Phosphohistidine domain"/>
    <property type="match status" value="1"/>
</dbReference>
<evidence type="ECO:0000313" key="6">
    <source>
        <dbReference type="Proteomes" id="UP000535491"/>
    </source>
</evidence>
<dbReference type="Gene3D" id="3.50.30.10">
    <property type="entry name" value="Phosphohistidine domain"/>
    <property type="match status" value="1"/>
</dbReference>
<name>A0A7W2A9S6_9BACL</name>
<evidence type="ECO:0000259" key="4">
    <source>
        <dbReference type="Pfam" id="PF01326"/>
    </source>
</evidence>
<keyword evidence="1" id="KW-0547">Nucleotide-binding</keyword>
<dbReference type="RefSeq" id="WP_181752444.1">
    <property type="nucleotide sequence ID" value="NZ_JACEIQ010000013.1"/>
</dbReference>
<evidence type="ECO:0000256" key="2">
    <source>
        <dbReference type="ARBA" id="ARBA00022840"/>
    </source>
</evidence>
<protein>
    <submittedName>
        <fullName evidence="5">Phosphoenolpyruvate synthase</fullName>
    </submittedName>
</protein>
<evidence type="ECO:0000313" key="5">
    <source>
        <dbReference type="EMBL" id="MBA4495198.1"/>
    </source>
</evidence>
<dbReference type="Proteomes" id="UP000535491">
    <property type="component" value="Unassembled WGS sequence"/>
</dbReference>
<sequence length="891" mass="99171">MGSYVLTFPEIDKTSLPSVGGKGANLSELTRAGFPVPQGFCVTTAAYRKFVETSSKIGEFFERLDRLNPDQLEQIREAGKQIRDHLESLPMPSDIRSAILRAWAETGTDSAYAVRSSATAEDLPTASFAGQQETYLNVKGEEQLLQAVQKCWASLFTDRAITYRMKNGFSHRKVFLSVVVQQMVFPEVSGIMFTADPVTGHRETVSIDAGFGLGEALVSGIVSADLYQVIAGNITKKQIADKKKAIYALPEGGTQTCELSPEKQTVQALPDEKILELAALAKKIEDYYGCEQDIEWCLAEGKCFILQSRPITSLYPVPKTADDQKLHVFLSFGHQQMMTEALRPLAISIMRTILPFGKKEPTAETGIAAEAGGRLYIDLTPLLYTKPGRKIIPHLLGNMDELMSNAISQVIERGRLQKEARPGKELRRNVLRILPPVLIKVIGNLLFRDTSKAIQICDTVMERMVAESKKELAHVSGVQRIIRIQENAGSQMLKLFSHFVPYLITGIVTTKMIRHLSIRWLGDDREIPLLNRSLPGNVTSEMGLALGDLADIAGKYPEVTAYLPRAEDQTFYEGLREVANGEVFASAFKQFIDKYGMRCPGEIDITKPRWRESPTMLVPAILSHLQTGQPGEHRLKFQQGFSEAQQAGETLLRRLRNTRNGRLKARWMSHLIRVYRDVTGIREHHKFTLIRHLDLYKQAILDEARQLVKQGILRHETDVFYLGLNEIAAIMENRFTGSVPELIEQRKKDYEWHQKLTPPRVITSEGEVITGVRRDIQAPAGSLPGTPVSAGIAEGYARVVLNPDKASLKPGDILIAPFTDPGWTPFFHPAKALVMEVGGLMTHGAVVAREYGIPAVVGVEDATKKIKDGQYIRVDGSQGFVQILDDKHTHA</sequence>
<dbReference type="PANTHER" id="PTHR43615">
    <property type="entry name" value="PHOSPHOENOLPYRUVATE SYNTHASE-RELATED"/>
    <property type="match status" value="1"/>
</dbReference>
<accession>A0A7W2A9S6</accession>
<comment type="caution">
    <text evidence="5">The sequence shown here is derived from an EMBL/GenBank/DDBJ whole genome shotgun (WGS) entry which is preliminary data.</text>
</comment>
<evidence type="ECO:0000259" key="3">
    <source>
        <dbReference type="Pfam" id="PF00391"/>
    </source>
</evidence>
<dbReference type="AlphaFoldDB" id="A0A7W2A9S6"/>
<keyword evidence="5" id="KW-0670">Pyruvate</keyword>
<dbReference type="InterPro" id="IPR013815">
    <property type="entry name" value="ATP_grasp_subdomain_1"/>
</dbReference>
<keyword evidence="6" id="KW-1185">Reference proteome</keyword>
<dbReference type="InterPro" id="IPR036637">
    <property type="entry name" value="Phosphohistidine_dom_sf"/>
</dbReference>
<gene>
    <name evidence="5" type="ORF">H1191_12865</name>
</gene>
<dbReference type="Pfam" id="PF01326">
    <property type="entry name" value="PPDK_N"/>
    <property type="match status" value="1"/>
</dbReference>
<dbReference type="InterPro" id="IPR002192">
    <property type="entry name" value="PPDK_AMP/ATP-bd"/>
</dbReference>
<feature type="domain" description="PEP-utilising enzyme mobile" evidence="3">
    <location>
        <begin position="809"/>
        <end position="879"/>
    </location>
</feature>
<dbReference type="NCBIfam" id="NF004877">
    <property type="entry name" value="PRK06241.1-2"/>
    <property type="match status" value="1"/>
</dbReference>
<evidence type="ECO:0000256" key="1">
    <source>
        <dbReference type="ARBA" id="ARBA00022741"/>
    </source>
</evidence>
<dbReference type="PANTHER" id="PTHR43615:SF1">
    <property type="entry name" value="PPDK_N DOMAIN-CONTAINING PROTEIN"/>
    <property type="match status" value="1"/>
</dbReference>
<dbReference type="GO" id="GO:0016301">
    <property type="term" value="F:kinase activity"/>
    <property type="evidence" value="ECO:0007669"/>
    <property type="project" value="InterPro"/>
</dbReference>